<evidence type="ECO:0000313" key="7">
    <source>
        <dbReference type="Proteomes" id="UP000663844"/>
    </source>
</evidence>
<comment type="caution">
    <text evidence="6">The sequence shown here is derived from an EMBL/GenBank/DDBJ whole genome shotgun (WGS) entry which is preliminary data.</text>
</comment>
<dbReference type="PROSITE" id="PS50069">
    <property type="entry name" value="CULLIN_2"/>
    <property type="match status" value="2"/>
</dbReference>
<dbReference type="SUPFAM" id="SSF75632">
    <property type="entry name" value="Cullin homology domain"/>
    <property type="match status" value="2"/>
</dbReference>
<dbReference type="EMBL" id="CAJOAZ010004379">
    <property type="protein sequence ID" value="CAF4056518.1"/>
    <property type="molecule type" value="Genomic_DNA"/>
</dbReference>
<dbReference type="AlphaFoldDB" id="A0A819S0L4"/>
<dbReference type="SMART" id="SM00182">
    <property type="entry name" value="CULLIN"/>
    <property type="match status" value="1"/>
</dbReference>
<dbReference type="Proteomes" id="UP000663844">
    <property type="component" value="Unassembled WGS sequence"/>
</dbReference>
<reference evidence="6" key="1">
    <citation type="submission" date="2021-02" db="EMBL/GenBank/DDBJ databases">
        <authorList>
            <person name="Nowell W R."/>
        </authorList>
    </citation>
    <scope>NUCLEOTIDE SEQUENCE</scope>
</reference>
<dbReference type="Pfam" id="PF10557">
    <property type="entry name" value="Cullin_Nedd8"/>
    <property type="match status" value="1"/>
</dbReference>
<evidence type="ECO:0000256" key="1">
    <source>
        <dbReference type="ARBA" id="ARBA00006019"/>
    </source>
</evidence>
<feature type="transmembrane region" description="Helical" evidence="4">
    <location>
        <begin position="1051"/>
        <end position="1073"/>
    </location>
</feature>
<feature type="transmembrane region" description="Helical" evidence="4">
    <location>
        <begin position="1013"/>
        <end position="1031"/>
    </location>
</feature>
<evidence type="ECO:0000256" key="3">
    <source>
        <dbReference type="RuleBase" id="RU003829"/>
    </source>
</evidence>
<feature type="non-terminal residue" evidence="6">
    <location>
        <position position="1246"/>
    </location>
</feature>
<organism evidence="6 7">
    <name type="scientific">Adineta steineri</name>
    <dbReference type="NCBI Taxonomy" id="433720"/>
    <lineage>
        <taxon>Eukaryota</taxon>
        <taxon>Metazoa</taxon>
        <taxon>Spiralia</taxon>
        <taxon>Gnathifera</taxon>
        <taxon>Rotifera</taxon>
        <taxon>Eurotatoria</taxon>
        <taxon>Bdelloidea</taxon>
        <taxon>Adinetida</taxon>
        <taxon>Adinetidae</taxon>
        <taxon>Adineta</taxon>
    </lineage>
</organism>
<gene>
    <name evidence="6" type="ORF">OXD698_LOCUS32860</name>
</gene>
<dbReference type="InterPro" id="IPR019559">
    <property type="entry name" value="Cullin_neddylation_domain"/>
</dbReference>
<sequence>NENLTEMMDNDIYTKSFEKKFLQTAEDFYCLKEFPVIESNDKMLEYFKLAIEYVDYEINQAKTYLPEEKPTLIVLLETIFFPTDIFNIFVEKLQLIVSDENKYQELAALFDSIRKLPKLKNELLKSIETHVYQKAIESITDDLINNPLFYIETIVNIHGKYLKLIQETFVGDQSFVTSFDKGYAKFVNQNLLSKTTGITMTLAEILARYCDTLLRKGKAVENDDWNEKLNNIMIIFNYLNDKDVFMKFYQKMLRKRLIDQLSVSDSYEESLISELKVSTYQMLILLLFNQELIWTLEQIQDKTHIRSELLLDIFSSLLKNKLLICGDHFTLISRIELAENFISDKIRLNLNLPFKPNEQKDRNHLVKAAVDERQMIIQAALVRIMKKRRTLKHSLLIREVIQQLASSFKPDISLIKFELLAALCSISNDIVSKALLDIQNNQLVTVELLEEDDLQSQVEAMVQLVQATAYAQLTSFLRFVQMIYRSNTLVSALGTNAVAQIGLGTVLFSPTYYVYPYIFYVDPSYALSCTEKIMVTPAVFYAQPLDTKYYLSSIRNLSRWMKQLNIFKSAANRTVDDIKQQRISTYCFLILFAGSILCLFLFNSLKSQTITIIEKNPSLTKYNQLQILYPDTLTCPCANTTMPYKTFVSLSPIFHQVCSSDLMNESWISVLSNSPNEDVLRGAWIGKAAQYFGLLSSICQLANLTASDNILGFFARTFVTSYVLIETDFNIQVNTAVKQLTESTVISFNLFNIMTRLLIQADQPVIVSPKQNSQVKLDYINTTAGTDNPQALHFTFVFNTVLKNRSKNIMCQCVVDPNCQGPINFAIENTFGVVLLPGYYPPVAASDYVAPGLIDACYTIDLLLLSTLQCFYTDSDCMNQLFYYINTTYPSAGNDSNLYAHPLIYNQTSTRFPPNTSVSSIVEEMMIEQWNTSLSFSNYYKACAPTYCTYTQITHAETFSELLVTLISTVGGLVMALRLITFQLVKIIFGLFQKKPKKQQQVRRKLLDRLKMLLSKLITFLSVKMLNLNIFRARTFGSKIDRITVKHLGQWSTRLYLILLSTIFIILTLYTAIQPQTLTKSFSTPSLNFYKNLMNDHSDELECPCSLISSPYDDYVQIQPIFHQICSSNLISNEWRLNITANLISNLSAYNHRDYRLFLSTHLQFLNGLCQLSMQTVNQSIQQSLSSLMITKQLLSEENFNLHINSMINEAKSNAPSTFIRLLSLLRATNHGNAIVSAYGTNYQYK</sequence>
<dbReference type="InterPro" id="IPR001373">
    <property type="entry name" value="Cullin_N"/>
</dbReference>
<dbReference type="InterPro" id="IPR036390">
    <property type="entry name" value="WH_DNA-bd_sf"/>
</dbReference>
<dbReference type="PANTHER" id="PTHR11932">
    <property type="entry name" value="CULLIN"/>
    <property type="match status" value="1"/>
</dbReference>
<feature type="transmembrane region" description="Helical" evidence="4">
    <location>
        <begin position="962"/>
        <end position="992"/>
    </location>
</feature>
<dbReference type="InterPro" id="IPR016158">
    <property type="entry name" value="Cullin_homology"/>
</dbReference>
<evidence type="ECO:0000313" key="6">
    <source>
        <dbReference type="EMBL" id="CAF4056518.1"/>
    </source>
</evidence>
<dbReference type="GO" id="GO:0031625">
    <property type="term" value="F:ubiquitin protein ligase binding"/>
    <property type="evidence" value="ECO:0007669"/>
    <property type="project" value="InterPro"/>
</dbReference>
<keyword evidence="4" id="KW-0472">Membrane</keyword>
<dbReference type="Gene3D" id="1.20.1310.10">
    <property type="entry name" value="Cullin Repeats"/>
    <property type="match status" value="3"/>
</dbReference>
<comment type="similarity">
    <text evidence="1 2 3">Belongs to the cullin family.</text>
</comment>
<dbReference type="Pfam" id="PF00888">
    <property type="entry name" value="Cullin"/>
    <property type="match status" value="1"/>
</dbReference>
<dbReference type="GO" id="GO:0006511">
    <property type="term" value="P:ubiquitin-dependent protein catabolic process"/>
    <property type="evidence" value="ECO:0007669"/>
    <property type="project" value="InterPro"/>
</dbReference>
<dbReference type="InterPro" id="IPR036388">
    <property type="entry name" value="WH-like_DNA-bd_sf"/>
</dbReference>
<protein>
    <recommendedName>
        <fullName evidence="5">Cullin family profile domain-containing protein</fullName>
    </recommendedName>
</protein>
<keyword evidence="4" id="KW-1133">Transmembrane helix</keyword>
<evidence type="ECO:0000256" key="4">
    <source>
        <dbReference type="SAM" id="Phobius"/>
    </source>
</evidence>
<accession>A0A819S0L4</accession>
<dbReference type="InterPro" id="IPR045093">
    <property type="entry name" value="Cullin"/>
</dbReference>
<dbReference type="SMART" id="SM00884">
    <property type="entry name" value="Cullin_Nedd8"/>
    <property type="match status" value="1"/>
</dbReference>
<dbReference type="Gene3D" id="1.10.10.10">
    <property type="entry name" value="Winged helix-like DNA-binding domain superfamily/Winged helix DNA-binding domain"/>
    <property type="match status" value="1"/>
</dbReference>
<dbReference type="SUPFAM" id="SSF46785">
    <property type="entry name" value="Winged helix' DNA-binding domain"/>
    <property type="match status" value="1"/>
</dbReference>
<evidence type="ECO:0000259" key="5">
    <source>
        <dbReference type="PROSITE" id="PS50069"/>
    </source>
</evidence>
<name>A0A819S0L4_9BILA</name>
<feature type="domain" description="Cullin family profile" evidence="5">
    <location>
        <begin position="201"/>
        <end position="276"/>
    </location>
</feature>
<evidence type="ECO:0000256" key="2">
    <source>
        <dbReference type="PROSITE-ProRule" id="PRU00330"/>
    </source>
</evidence>
<keyword evidence="4" id="KW-0812">Transmembrane</keyword>
<dbReference type="InterPro" id="IPR016159">
    <property type="entry name" value="Cullin_repeat-like_dom_sf"/>
</dbReference>
<feature type="non-terminal residue" evidence="6">
    <location>
        <position position="1"/>
    </location>
</feature>
<dbReference type="InterPro" id="IPR036317">
    <property type="entry name" value="Cullin_homology_sf"/>
</dbReference>
<feature type="domain" description="Cullin family profile" evidence="5">
    <location>
        <begin position="277"/>
        <end position="318"/>
    </location>
</feature>
<feature type="transmembrane region" description="Helical" evidence="4">
    <location>
        <begin position="583"/>
        <end position="602"/>
    </location>
</feature>
<proteinExistence type="inferred from homology"/>
<dbReference type="SUPFAM" id="SSF74788">
    <property type="entry name" value="Cullin repeat-like"/>
    <property type="match status" value="1"/>
</dbReference>